<keyword evidence="5" id="KW-1185">Reference proteome</keyword>
<gene>
    <name evidence="4" type="ORF">CDAR_216061</name>
</gene>
<reference evidence="4 5" key="1">
    <citation type="submission" date="2021-06" db="EMBL/GenBank/DDBJ databases">
        <title>Caerostris darwini draft genome.</title>
        <authorList>
            <person name="Kono N."/>
            <person name="Arakawa K."/>
        </authorList>
    </citation>
    <scope>NUCLEOTIDE SEQUENCE [LARGE SCALE GENOMIC DNA]</scope>
</reference>
<organism evidence="4 5">
    <name type="scientific">Caerostris darwini</name>
    <dbReference type="NCBI Taxonomy" id="1538125"/>
    <lineage>
        <taxon>Eukaryota</taxon>
        <taxon>Metazoa</taxon>
        <taxon>Ecdysozoa</taxon>
        <taxon>Arthropoda</taxon>
        <taxon>Chelicerata</taxon>
        <taxon>Arachnida</taxon>
        <taxon>Araneae</taxon>
        <taxon>Araneomorphae</taxon>
        <taxon>Entelegynae</taxon>
        <taxon>Araneoidea</taxon>
        <taxon>Araneidae</taxon>
        <taxon>Caerostris</taxon>
    </lineage>
</organism>
<protein>
    <submittedName>
        <fullName evidence="4">Uncharacterized protein</fullName>
    </submittedName>
</protein>
<dbReference type="Proteomes" id="UP001054837">
    <property type="component" value="Unassembled WGS sequence"/>
</dbReference>
<evidence type="ECO:0000256" key="3">
    <source>
        <dbReference type="PROSITE-ProRule" id="PRU00124"/>
    </source>
</evidence>
<dbReference type="SMART" id="SM00192">
    <property type="entry name" value="LDLa"/>
    <property type="match status" value="1"/>
</dbReference>
<sequence length="69" mass="7348">MRGSHAAACSRDMFMCNSGKCIITSWWCDGENDCGDYSDETDCKKNGAVLGILSSLQYSSGKAKMAVAA</sequence>
<dbReference type="CDD" id="cd00112">
    <property type="entry name" value="LDLa"/>
    <property type="match status" value="1"/>
</dbReference>
<evidence type="ECO:0000256" key="1">
    <source>
        <dbReference type="ARBA" id="ARBA00023157"/>
    </source>
</evidence>
<dbReference type="PROSITE" id="PS50068">
    <property type="entry name" value="LDLRA_2"/>
    <property type="match status" value="1"/>
</dbReference>
<dbReference type="Pfam" id="PF00057">
    <property type="entry name" value="Ldl_recept_a"/>
    <property type="match status" value="1"/>
</dbReference>
<dbReference type="InterPro" id="IPR023415">
    <property type="entry name" value="LDLR_class-A_CS"/>
</dbReference>
<keyword evidence="2" id="KW-0325">Glycoprotein</keyword>
<name>A0AAV4SR57_9ARAC</name>
<dbReference type="EMBL" id="BPLQ01008122">
    <property type="protein sequence ID" value="GIY34970.1"/>
    <property type="molecule type" value="Genomic_DNA"/>
</dbReference>
<dbReference type="PROSITE" id="PS01209">
    <property type="entry name" value="LDLRA_1"/>
    <property type="match status" value="1"/>
</dbReference>
<dbReference type="FunFam" id="4.10.400.10:FF:000065">
    <property type="entry name" value="Transmembrane protease serine 7"/>
    <property type="match status" value="1"/>
</dbReference>
<dbReference type="InterPro" id="IPR002172">
    <property type="entry name" value="LDrepeatLR_classA_rpt"/>
</dbReference>
<feature type="disulfide bond" evidence="3">
    <location>
        <begin position="9"/>
        <end position="21"/>
    </location>
</feature>
<evidence type="ECO:0000313" key="5">
    <source>
        <dbReference type="Proteomes" id="UP001054837"/>
    </source>
</evidence>
<dbReference type="InterPro" id="IPR036055">
    <property type="entry name" value="LDL_receptor-like_sf"/>
</dbReference>
<feature type="disulfide bond" evidence="3">
    <location>
        <begin position="28"/>
        <end position="43"/>
    </location>
</feature>
<comment type="caution">
    <text evidence="4">The sequence shown here is derived from an EMBL/GenBank/DDBJ whole genome shotgun (WGS) entry which is preliminary data.</text>
</comment>
<proteinExistence type="predicted"/>
<dbReference type="SUPFAM" id="SSF57424">
    <property type="entry name" value="LDL receptor-like module"/>
    <property type="match status" value="1"/>
</dbReference>
<keyword evidence="1 3" id="KW-1015">Disulfide bond</keyword>
<evidence type="ECO:0000256" key="2">
    <source>
        <dbReference type="ARBA" id="ARBA00023180"/>
    </source>
</evidence>
<accession>A0AAV4SR57</accession>
<dbReference type="AlphaFoldDB" id="A0AAV4SR57"/>
<dbReference type="Gene3D" id="4.10.400.10">
    <property type="entry name" value="Low-density Lipoprotein Receptor"/>
    <property type="match status" value="1"/>
</dbReference>
<evidence type="ECO:0000313" key="4">
    <source>
        <dbReference type="EMBL" id="GIY34970.1"/>
    </source>
</evidence>
<feature type="disulfide bond" evidence="3">
    <location>
        <begin position="16"/>
        <end position="34"/>
    </location>
</feature>